<gene>
    <name evidence="3" type="ORF">S03H2_51918</name>
</gene>
<reference evidence="3" key="1">
    <citation type="journal article" date="2014" name="Front. Microbiol.">
        <title>High frequency of phylogenetically diverse reductive dehalogenase-homologous genes in deep subseafloor sedimentary metagenomes.</title>
        <authorList>
            <person name="Kawai M."/>
            <person name="Futagami T."/>
            <person name="Toyoda A."/>
            <person name="Takaki Y."/>
            <person name="Nishi S."/>
            <person name="Hori S."/>
            <person name="Arai W."/>
            <person name="Tsubouchi T."/>
            <person name="Morono Y."/>
            <person name="Uchiyama I."/>
            <person name="Ito T."/>
            <person name="Fujiyama A."/>
            <person name="Inagaki F."/>
            <person name="Takami H."/>
        </authorList>
    </citation>
    <scope>NUCLEOTIDE SEQUENCE</scope>
    <source>
        <strain evidence="3">Expedition CK06-06</strain>
    </source>
</reference>
<organism evidence="3">
    <name type="scientific">marine sediment metagenome</name>
    <dbReference type="NCBI Taxonomy" id="412755"/>
    <lineage>
        <taxon>unclassified sequences</taxon>
        <taxon>metagenomes</taxon>
        <taxon>ecological metagenomes</taxon>
    </lineage>
</organism>
<evidence type="ECO:0000259" key="1">
    <source>
        <dbReference type="Pfam" id="PF01796"/>
    </source>
</evidence>
<evidence type="ECO:0000313" key="3">
    <source>
        <dbReference type="EMBL" id="GAH62676.1"/>
    </source>
</evidence>
<accession>X1GXP4</accession>
<dbReference type="InterPro" id="IPR022002">
    <property type="entry name" value="ChsH2_Znr"/>
</dbReference>
<evidence type="ECO:0000259" key="2">
    <source>
        <dbReference type="Pfam" id="PF12172"/>
    </source>
</evidence>
<evidence type="ECO:0008006" key="4">
    <source>
        <dbReference type="Google" id="ProtNLM"/>
    </source>
</evidence>
<dbReference type="Gene3D" id="6.10.30.10">
    <property type="match status" value="1"/>
</dbReference>
<dbReference type="Pfam" id="PF12172">
    <property type="entry name" value="zf-ChsH2"/>
    <property type="match status" value="1"/>
</dbReference>
<dbReference type="InterPro" id="IPR052513">
    <property type="entry name" value="Thioester_dehydratase-like"/>
</dbReference>
<feature type="domain" description="ChsH2 C-terminal OB-fold" evidence="1">
    <location>
        <begin position="64"/>
        <end position="126"/>
    </location>
</feature>
<dbReference type="PANTHER" id="PTHR34075:SF5">
    <property type="entry name" value="BLR3430 PROTEIN"/>
    <property type="match status" value="1"/>
</dbReference>
<protein>
    <recommendedName>
        <fullName evidence="4">DUF35 domain-containing protein</fullName>
    </recommendedName>
</protein>
<dbReference type="AlphaFoldDB" id="X1GXP4"/>
<dbReference type="InterPro" id="IPR012340">
    <property type="entry name" value="NA-bd_OB-fold"/>
</dbReference>
<name>X1GXP4_9ZZZZ</name>
<sequence>MTESKNKSEGVKKVIPFDSKMLRLGDASETPPLLGSRCKSCGKVYFPPRIICPECFTNDTMEEVSLSKRGKLYSFTIIRRQSLCPPNFTAPYAFGYVDLPEGVRVVSLLQGDIDSLTLDSEMELVLRKLGEDESGNEIMAFSFVTVRDPELGCF</sequence>
<dbReference type="EMBL" id="BARU01032968">
    <property type="protein sequence ID" value="GAH62676.1"/>
    <property type="molecule type" value="Genomic_DNA"/>
</dbReference>
<comment type="caution">
    <text evidence="3">The sequence shown here is derived from an EMBL/GenBank/DDBJ whole genome shotgun (WGS) entry which is preliminary data.</text>
</comment>
<dbReference type="SUPFAM" id="SSF50249">
    <property type="entry name" value="Nucleic acid-binding proteins"/>
    <property type="match status" value="1"/>
</dbReference>
<dbReference type="Pfam" id="PF01796">
    <property type="entry name" value="OB_ChsH2_C"/>
    <property type="match status" value="1"/>
</dbReference>
<proteinExistence type="predicted"/>
<dbReference type="InterPro" id="IPR002878">
    <property type="entry name" value="ChsH2_C"/>
</dbReference>
<dbReference type="PANTHER" id="PTHR34075">
    <property type="entry name" value="BLR3430 PROTEIN"/>
    <property type="match status" value="1"/>
</dbReference>
<feature type="domain" description="ChsH2 rubredoxin-like zinc ribbon" evidence="2">
    <location>
        <begin position="33"/>
        <end position="56"/>
    </location>
</feature>